<dbReference type="EMBL" id="JAMOIM010000001">
    <property type="protein sequence ID" value="MCW6506642.1"/>
    <property type="molecule type" value="Genomic_DNA"/>
</dbReference>
<dbReference type="AlphaFoldDB" id="A0AA41YZP4"/>
<dbReference type="InterPro" id="IPR001279">
    <property type="entry name" value="Metallo-B-lactamas"/>
</dbReference>
<comment type="function">
    <text evidence="6">May be involved in the transport of PQQ or its precursor to the periplasm.</text>
</comment>
<dbReference type="InterPro" id="IPR036866">
    <property type="entry name" value="RibonucZ/Hydroxyglut_hydro"/>
</dbReference>
<name>A0AA41YZP4_9HYPH</name>
<dbReference type="Pfam" id="PF12706">
    <property type="entry name" value="Lactamase_B_2"/>
    <property type="match status" value="1"/>
</dbReference>
<accession>A0AA41YZP4</accession>
<feature type="domain" description="Metallo-beta-lactamase" evidence="7">
    <location>
        <begin position="51"/>
        <end position="264"/>
    </location>
</feature>
<dbReference type="RefSeq" id="WP_282583407.1">
    <property type="nucleotide sequence ID" value="NZ_JAMOIM010000001.1"/>
</dbReference>
<comment type="similarity">
    <text evidence="2 6">Belongs to the PqqB family.</text>
</comment>
<evidence type="ECO:0000256" key="4">
    <source>
        <dbReference type="ARBA" id="ARBA00022448"/>
    </source>
</evidence>
<dbReference type="PANTHER" id="PTHR42663">
    <property type="entry name" value="HYDROLASE C777.06C-RELATED-RELATED"/>
    <property type="match status" value="1"/>
</dbReference>
<evidence type="ECO:0000256" key="6">
    <source>
        <dbReference type="HAMAP-Rule" id="MF_00653"/>
    </source>
</evidence>
<dbReference type="SUPFAM" id="SSF56281">
    <property type="entry name" value="Metallo-hydrolase/oxidoreductase"/>
    <property type="match status" value="1"/>
</dbReference>
<evidence type="ECO:0000313" key="9">
    <source>
        <dbReference type="Proteomes" id="UP001165667"/>
    </source>
</evidence>
<reference evidence="8" key="1">
    <citation type="submission" date="2022-05" db="EMBL/GenBank/DDBJ databases">
        <authorList>
            <person name="Pankratov T."/>
        </authorList>
    </citation>
    <scope>NUCLEOTIDE SEQUENCE</scope>
    <source>
        <strain evidence="8">BP6-180914</strain>
    </source>
</reference>
<gene>
    <name evidence="6 8" type="primary">pqqB</name>
    <name evidence="8" type="ORF">M8523_01230</name>
</gene>
<keyword evidence="4 6" id="KW-0813">Transport</keyword>
<dbReference type="GO" id="GO:0018189">
    <property type="term" value="P:pyrroloquinoline quinone biosynthetic process"/>
    <property type="evidence" value="ECO:0007669"/>
    <property type="project" value="UniProtKB-UniRule"/>
</dbReference>
<comment type="pathway">
    <text evidence="1 6">Cofactor biosynthesis; pyrroloquinoline quinone biosynthesis.</text>
</comment>
<evidence type="ECO:0000256" key="1">
    <source>
        <dbReference type="ARBA" id="ARBA00004886"/>
    </source>
</evidence>
<evidence type="ECO:0000256" key="5">
    <source>
        <dbReference type="ARBA" id="ARBA00022905"/>
    </source>
</evidence>
<protein>
    <recommendedName>
        <fullName evidence="3 6">Coenzyme PQQ synthesis protein B</fullName>
    </recommendedName>
    <alternativeName>
        <fullName evidence="6">Pyrroloquinoline quinone biosynthesis protein B</fullName>
    </alternativeName>
</protein>
<dbReference type="CDD" id="cd16274">
    <property type="entry name" value="PQQB-like_MBL-fold"/>
    <property type="match status" value="1"/>
</dbReference>
<evidence type="ECO:0000259" key="7">
    <source>
        <dbReference type="Pfam" id="PF12706"/>
    </source>
</evidence>
<evidence type="ECO:0000313" key="8">
    <source>
        <dbReference type="EMBL" id="MCW6506642.1"/>
    </source>
</evidence>
<keyword evidence="5 6" id="KW-0884">PQQ biosynthesis</keyword>
<evidence type="ECO:0000256" key="2">
    <source>
        <dbReference type="ARBA" id="ARBA00008481"/>
    </source>
</evidence>
<proteinExistence type="inferred from homology"/>
<dbReference type="InterPro" id="IPR011842">
    <property type="entry name" value="PQQ_synth_PqqB"/>
</dbReference>
<dbReference type="NCBIfam" id="TIGR02108">
    <property type="entry name" value="PQQ_syn_pqqB"/>
    <property type="match status" value="1"/>
</dbReference>
<dbReference type="Proteomes" id="UP001165667">
    <property type="component" value="Unassembled WGS sequence"/>
</dbReference>
<organism evidence="8 9">
    <name type="scientific">Lichenifustis flavocetrariae</name>
    <dbReference type="NCBI Taxonomy" id="2949735"/>
    <lineage>
        <taxon>Bacteria</taxon>
        <taxon>Pseudomonadati</taxon>
        <taxon>Pseudomonadota</taxon>
        <taxon>Alphaproteobacteria</taxon>
        <taxon>Hyphomicrobiales</taxon>
        <taxon>Lichenihabitantaceae</taxon>
        <taxon>Lichenifustis</taxon>
    </lineage>
</organism>
<keyword evidence="9" id="KW-1185">Reference proteome</keyword>
<comment type="caution">
    <text evidence="8">The sequence shown here is derived from an EMBL/GenBank/DDBJ whole genome shotgun (WGS) entry which is preliminary data.</text>
</comment>
<dbReference type="PANTHER" id="PTHR42663:SF7">
    <property type="entry name" value="COENZYME PQQ SYNTHESIS PROTEIN B"/>
    <property type="match status" value="1"/>
</dbReference>
<dbReference type="Gene3D" id="3.60.15.10">
    <property type="entry name" value="Ribonuclease Z/Hydroxyacylglutathione hydrolase-like"/>
    <property type="match status" value="1"/>
</dbReference>
<dbReference type="HAMAP" id="MF_00653">
    <property type="entry name" value="PQQ_syn_PqqB"/>
    <property type="match status" value="1"/>
</dbReference>
<evidence type="ECO:0000256" key="3">
    <source>
        <dbReference type="ARBA" id="ARBA00015084"/>
    </source>
</evidence>
<sequence>MHVLVLGSAAGGGFPQWNCRCPVCSLAWEGSPRVRPRTQSTVAVSVDGASWVLLNASPDLRAQILAAPQLHPQREGRSSPIESVILSNADLDHVAGLLALRENHSFALHASAEVLETLDADPVFRVLNPSFVRRIPFRLDHPFASGGLHIVAFAVPGKRPLFFQSEGEGIGSETEMTVGLDITSNGRRFVYIPGCAHVTDALRARLAGADLLFFDGTTFTDDELPALGLSSKTAARMGHMAMIGESGSLNALAHINVARKVFIHLNNTNPVLIEDSPQRRTVEASGWEIAFDGMTVSL</sequence>